<organism evidence="1 2">
    <name type="scientific">Dictyocaulus viviparus</name>
    <name type="common">Bovine lungworm</name>
    <dbReference type="NCBI Taxonomy" id="29172"/>
    <lineage>
        <taxon>Eukaryota</taxon>
        <taxon>Metazoa</taxon>
        <taxon>Ecdysozoa</taxon>
        <taxon>Nematoda</taxon>
        <taxon>Chromadorea</taxon>
        <taxon>Rhabditida</taxon>
        <taxon>Rhabditina</taxon>
        <taxon>Rhabditomorpha</taxon>
        <taxon>Strongyloidea</taxon>
        <taxon>Metastrongylidae</taxon>
        <taxon>Dictyocaulus</taxon>
    </lineage>
</organism>
<name>A0A0D8XSG8_DICVI</name>
<dbReference type="STRING" id="29172.A0A0D8XSG8"/>
<protein>
    <submittedName>
        <fullName evidence="1">Uncharacterized protein</fullName>
    </submittedName>
</protein>
<dbReference type="AlphaFoldDB" id="A0A0D8XSG8"/>
<sequence length="146" mass="16053">VTSTKGYIRETSEIGTIVRVSPNNQADPLQILISDEDLHPGMPAATYQYILTGTGATIFGIDQRGYLYLNVPHIDADPPNPSTYQLNHPGMPAATYQYILTGTGATIFGIDQRGYLYLNVPHIDADPPNPSTYQLNVSDLRYLLVQ</sequence>
<reference evidence="1 2" key="1">
    <citation type="submission" date="2013-11" db="EMBL/GenBank/DDBJ databases">
        <title>Draft genome of the bovine lungworm Dictyocaulus viviparus.</title>
        <authorList>
            <person name="Mitreva M."/>
        </authorList>
    </citation>
    <scope>NUCLEOTIDE SEQUENCE [LARGE SCALE GENOMIC DNA]</scope>
    <source>
        <strain evidence="1 2">HannoverDv2000</strain>
    </source>
</reference>
<feature type="non-terminal residue" evidence="1">
    <location>
        <position position="1"/>
    </location>
</feature>
<dbReference type="EMBL" id="KN716338">
    <property type="protein sequence ID" value="KJH46727.1"/>
    <property type="molecule type" value="Genomic_DNA"/>
</dbReference>
<reference evidence="2" key="2">
    <citation type="journal article" date="2016" name="Sci. Rep.">
        <title>Dictyocaulus viviparus genome, variome and transcriptome elucidate lungworm biology and support future intervention.</title>
        <authorList>
            <person name="McNulty S.N."/>
            <person name="Strube C."/>
            <person name="Rosa B.A."/>
            <person name="Martin J.C."/>
            <person name="Tyagi R."/>
            <person name="Choi Y.J."/>
            <person name="Wang Q."/>
            <person name="Hallsworth Pepin K."/>
            <person name="Zhang X."/>
            <person name="Ozersky P."/>
            <person name="Wilson R.K."/>
            <person name="Sternberg P.W."/>
            <person name="Gasser R.B."/>
            <person name="Mitreva M."/>
        </authorList>
    </citation>
    <scope>NUCLEOTIDE SEQUENCE [LARGE SCALE GENOMIC DNA]</scope>
    <source>
        <strain evidence="2">HannoverDv2000</strain>
    </source>
</reference>
<evidence type="ECO:0000313" key="1">
    <source>
        <dbReference type="EMBL" id="KJH46727.1"/>
    </source>
</evidence>
<accession>A0A0D8XSG8</accession>
<dbReference type="OrthoDB" id="6252479at2759"/>
<dbReference type="Proteomes" id="UP000053766">
    <property type="component" value="Unassembled WGS sequence"/>
</dbReference>
<proteinExistence type="predicted"/>
<gene>
    <name evidence="1" type="ORF">DICVIV_07216</name>
</gene>
<evidence type="ECO:0000313" key="2">
    <source>
        <dbReference type="Proteomes" id="UP000053766"/>
    </source>
</evidence>
<keyword evidence="2" id="KW-1185">Reference proteome</keyword>